<dbReference type="InterPro" id="IPR052032">
    <property type="entry name" value="ATP-dep_AA_Ligase"/>
</dbReference>
<dbReference type="GO" id="GO:0016874">
    <property type="term" value="F:ligase activity"/>
    <property type="evidence" value="ECO:0007669"/>
    <property type="project" value="UniProtKB-KW"/>
</dbReference>
<protein>
    <submittedName>
        <fullName evidence="6">ATP-grasp domain-containing protein</fullName>
    </submittedName>
</protein>
<dbReference type="PROSITE" id="PS00867">
    <property type="entry name" value="CPSASE_2"/>
    <property type="match status" value="1"/>
</dbReference>
<accession>A0A1M4YVY6</accession>
<dbReference type="PROSITE" id="PS50975">
    <property type="entry name" value="ATP_GRASP"/>
    <property type="match status" value="1"/>
</dbReference>
<keyword evidence="3 4" id="KW-0067">ATP-binding</keyword>
<evidence type="ECO:0000259" key="5">
    <source>
        <dbReference type="PROSITE" id="PS50975"/>
    </source>
</evidence>
<dbReference type="InterPro" id="IPR011761">
    <property type="entry name" value="ATP-grasp"/>
</dbReference>
<feature type="domain" description="ATP-grasp" evidence="5">
    <location>
        <begin position="113"/>
        <end position="306"/>
    </location>
</feature>
<sequence>MNLILIEALTFGLGRLTEAAKDLGIHLYLLTYNRSIYEYELSKIESEHLTVVDIDTFNIDSIVDYAKSLDDLKGVVNLTDTWTHVSVQVNERLGLVGQNPESVLIARNKDLLRKTLIDNNLTTGQYMLLEVDSIDKSTLTSIRYPVIVKDPSGTGSKNVWLATDKQNLLMLLTDIKDNPDSPEKLLLETYFTGTLYSAETLSYAGETRLISISSRILSDVPLFMEKAISLPVETEGTELASVEGWIKKVLNSISYTDGFAHTEFVVTSDGLEVIEINPRLGGVQIGESLCKAFNSNIYSAYIEMGIGQKPALLNEELTKHTSVGQVCLYAKETGKFKRIDDTLVNDEKCRVYPCAKRGKEILKLNDQSACVAILTSEGETSEIALLNAIAESNRVIVEME</sequence>
<evidence type="ECO:0000313" key="6">
    <source>
        <dbReference type="EMBL" id="SHF09506.1"/>
    </source>
</evidence>
<evidence type="ECO:0000256" key="3">
    <source>
        <dbReference type="ARBA" id="ARBA00022840"/>
    </source>
</evidence>
<evidence type="ECO:0000256" key="1">
    <source>
        <dbReference type="ARBA" id="ARBA00022598"/>
    </source>
</evidence>
<dbReference type="EMBL" id="FQUH01000005">
    <property type="protein sequence ID" value="SHF09506.1"/>
    <property type="molecule type" value="Genomic_DNA"/>
</dbReference>
<dbReference type="InterPro" id="IPR005479">
    <property type="entry name" value="CPAse_ATP-bd"/>
</dbReference>
<dbReference type="PANTHER" id="PTHR43585:SF2">
    <property type="entry name" value="ATP-GRASP ENZYME FSQD"/>
    <property type="match status" value="1"/>
</dbReference>
<keyword evidence="1" id="KW-0436">Ligase</keyword>
<evidence type="ECO:0000256" key="4">
    <source>
        <dbReference type="PROSITE-ProRule" id="PRU00409"/>
    </source>
</evidence>
<reference evidence="7" key="1">
    <citation type="submission" date="2016-11" db="EMBL/GenBank/DDBJ databases">
        <authorList>
            <person name="Varghese N."/>
            <person name="Submissions S."/>
        </authorList>
    </citation>
    <scope>NUCLEOTIDE SEQUENCE [LARGE SCALE GENOMIC DNA]</scope>
    <source>
        <strain evidence="7">DSM 21264</strain>
    </source>
</reference>
<name>A0A1M4YVY6_VIBGA</name>
<dbReference type="SUPFAM" id="SSF56059">
    <property type="entry name" value="Glutathione synthetase ATP-binding domain-like"/>
    <property type="match status" value="1"/>
</dbReference>
<dbReference type="RefSeq" id="WP_072957367.1">
    <property type="nucleotide sequence ID" value="NZ_FQUH01000005.1"/>
</dbReference>
<dbReference type="Pfam" id="PF13535">
    <property type="entry name" value="ATP-grasp_4"/>
    <property type="match status" value="1"/>
</dbReference>
<keyword evidence="7" id="KW-1185">Reference proteome</keyword>
<evidence type="ECO:0000256" key="2">
    <source>
        <dbReference type="ARBA" id="ARBA00022741"/>
    </source>
</evidence>
<dbReference type="PANTHER" id="PTHR43585">
    <property type="entry name" value="FUMIPYRROLE BIOSYNTHESIS PROTEIN C"/>
    <property type="match status" value="1"/>
</dbReference>
<dbReference type="Gene3D" id="3.30.470.20">
    <property type="entry name" value="ATP-grasp fold, B domain"/>
    <property type="match status" value="1"/>
</dbReference>
<evidence type="ECO:0000313" key="7">
    <source>
        <dbReference type="Proteomes" id="UP000184159"/>
    </source>
</evidence>
<keyword evidence="2 4" id="KW-0547">Nucleotide-binding</keyword>
<dbReference type="GO" id="GO:0046872">
    <property type="term" value="F:metal ion binding"/>
    <property type="evidence" value="ECO:0007669"/>
    <property type="project" value="InterPro"/>
</dbReference>
<dbReference type="AlphaFoldDB" id="A0A1M4YVY6"/>
<proteinExistence type="predicted"/>
<organism evidence="6 7">
    <name type="scientific">Vibrio gazogenes DSM 21264 = NBRC 103151</name>
    <dbReference type="NCBI Taxonomy" id="1123492"/>
    <lineage>
        <taxon>Bacteria</taxon>
        <taxon>Pseudomonadati</taxon>
        <taxon>Pseudomonadota</taxon>
        <taxon>Gammaproteobacteria</taxon>
        <taxon>Vibrionales</taxon>
        <taxon>Vibrionaceae</taxon>
        <taxon>Vibrio</taxon>
    </lineage>
</organism>
<gene>
    <name evidence="6" type="ORF">SAMN02745781_01451</name>
</gene>
<dbReference type="GO" id="GO:0005524">
    <property type="term" value="F:ATP binding"/>
    <property type="evidence" value="ECO:0007669"/>
    <property type="project" value="UniProtKB-UniRule"/>
</dbReference>
<dbReference type="Proteomes" id="UP000184159">
    <property type="component" value="Unassembled WGS sequence"/>
</dbReference>